<dbReference type="Proteomes" id="UP000029380">
    <property type="component" value="Unassembled WGS sequence"/>
</dbReference>
<gene>
    <name evidence="1" type="ORF">TMUPMC115_1923</name>
</gene>
<comment type="caution">
    <text evidence="1">The sequence shown here is derived from an EMBL/GenBank/DDBJ whole genome shotgun (WGS) entry which is preliminary data.</text>
</comment>
<dbReference type="AlphaFoldDB" id="A0A091CCJ5"/>
<dbReference type="EMBL" id="JPVU01000207">
    <property type="protein sequence ID" value="KFN90443.1"/>
    <property type="molecule type" value="Genomic_DNA"/>
</dbReference>
<dbReference type="PATRIC" id="fig|1302649.3.peg.1925"/>
<sequence length="63" mass="7068">MRRAFLRFASIIASFSSIGSITCFLTVFTKQAVAAVVAKEPTIKPKVKFFHSYSPHLFIFLSL</sequence>
<reference evidence="1 2" key="1">
    <citation type="submission" date="2014-08" db="EMBL/GenBank/DDBJ databases">
        <title>Genome sequence of Tetragenococcus muriaticus.</title>
        <authorList>
            <person name="Chuea-nongthon C."/>
            <person name="Rodtong S."/>
            <person name="Yongsawatdigul J."/>
            <person name="Steele J.L."/>
            <person name="Liu X.-y."/>
            <person name="Speers J."/>
            <person name="Glasner J.D."/>
            <person name="Neeno-Eckwall E.C."/>
        </authorList>
    </citation>
    <scope>NUCLEOTIDE SEQUENCE [LARGE SCALE GENOMIC DNA]</scope>
    <source>
        <strain evidence="1 2">PMC-11-5</strain>
    </source>
</reference>
<proteinExistence type="predicted"/>
<accession>A0A091CCJ5</accession>
<name>A0A091CCJ5_9ENTE</name>
<evidence type="ECO:0000313" key="1">
    <source>
        <dbReference type="EMBL" id="KFN90443.1"/>
    </source>
</evidence>
<evidence type="ECO:0000313" key="2">
    <source>
        <dbReference type="Proteomes" id="UP000029380"/>
    </source>
</evidence>
<organism evidence="1 2">
    <name type="scientific">Tetragenococcus muriaticus PMC-11-5</name>
    <dbReference type="NCBI Taxonomy" id="1302649"/>
    <lineage>
        <taxon>Bacteria</taxon>
        <taxon>Bacillati</taxon>
        <taxon>Bacillota</taxon>
        <taxon>Bacilli</taxon>
        <taxon>Lactobacillales</taxon>
        <taxon>Enterococcaceae</taxon>
        <taxon>Tetragenococcus</taxon>
    </lineage>
</organism>
<protein>
    <submittedName>
        <fullName evidence="1">Uncharacterized protein</fullName>
    </submittedName>
</protein>